<keyword evidence="3" id="KW-1185">Reference proteome</keyword>
<dbReference type="InterPro" id="IPR006121">
    <property type="entry name" value="HMA_dom"/>
</dbReference>
<dbReference type="GO" id="GO:0046872">
    <property type="term" value="F:metal ion binding"/>
    <property type="evidence" value="ECO:0007669"/>
    <property type="project" value="InterPro"/>
</dbReference>
<dbReference type="OrthoDB" id="9801832at2"/>
<organism evidence="2 3">
    <name type="scientific">Antarcticimicrobium luteum</name>
    <dbReference type="NCBI Taxonomy" id="2547397"/>
    <lineage>
        <taxon>Bacteria</taxon>
        <taxon>Pseudomonadati</taxon>
        <taxon>Pseudomonadota</taxon>
        <taxon>Alphaproteobacteria</taxon>
        <taxon>Rhodobacterales</taxon>
        <taxon>Paracoccaceae</taxon>
        <taxon>Antarcticimicrobium</taxon>
    </lineage>
</organism>
<dbReference type="SUPFAM" id="SSF55008">
    <property type="entry name" value="HMA, heavy metal-associated domain"/>
    <property type="match status" value="1"/>
</dbReference>
<dbReference type="InterPro" id="IPR036163">
    <property type="entry name" value="HMA_dom_sf"/>
</dbReference>
<proteinExistence type="predicted"/>
<dbReference type="EMBL" id="SMUV01000064">
    <property type="protein sequence ID" value="TDK48116.1"/>
    <property type="molecule type" value="Genomic_DNA"/>
</dbReference>
<reference evidence="2 3" key="1">
    <citation type="submission" date="2019-03" db="EMBL/GenBank/DDBJ databases">
        <title>Ruegeria lutea sp. nov., a novel strain, isolated from marine sediment, the Masan Bay, South Korea.</title>
        <authorList>
            <person name="Kim J."/>
            <person name="Kim D.-Y."/>
            <person name="Lee S.-S."/>
        </authorList>
    </citation>
    <scope>NUCLEOTIDE SEQUENCE [LARGE SCALE GENOMIC DNA]</scope>
    <source>
        <strain evidence="2 3">318-1</strain>
    </source>
</reference>
<comment type="caution">
    <text evidence="2">The sequence shown here is derived from an EMBL/GenBank/DDBJ whole genome shotgun (WGS) entry which is preliminary data.</text>
</comment>
<evidence type="ECO:0000313" key="3">
    <source>
        <dbReference type="Proteomes" id="UP000295301"/>
    </source>
</evidence>
<dbReference type="CDD" id="cd00371">
    <property type="entry name" value="HMA"/>
    <property type="match status" value="1"/>
</dbReference>
<dbReference type="RefSeq" id="WP_133359741.1">
    <property type="nucleotide sequence ID" value="NZ_SMUV01000064.1"/>
</dbReference>
<dbReference type="Pfam" id="PF00403">
    <property type="entry name" value="HMA"/>
    <property type="match status" value="1"/>
</dbReference>
<gene>
    <name evidence="2" type="ORF">E1832_10690</name>
</gene>
<protein>
    <submittedName>
        <fullName evidence="2">Copper chaperone</fullName>
    </submittedName>
</protein>
<sequence length="65" mass="6521">MNFTVPDMSCGHCTATIETAIKAQDPAATVVCDIAARSVSVQSVLAGGELAAAMSHAGYPATPDV</sequence>
<feature type="domain" description="HMA" evidence="1">
    <location>
        <begin position="3"/>
        <end position="59"/>
    </location>
</feature>
<accession>A0A4R5V975</accession>
<evidence type="ECO:0000259" key="1">
    <source>
        <dbReference type="Pfam" id="PF00403"/>
    </source>
</evidence>
<dbReference type="Gene3D" id="3.30.70.100">
    <property type="match status" value="1"/>
</dbReference>
<dbReference type="AlphaFoldDB" id="A0A4R5V975"/>
<evidence type="ECO:0000313" key="2">
    <source>
        <dbReference type="EMBL" id="TDK48116.1"/>
    </source>
</evidence>
<dbReference type="Proteomes" id="UP000295301">
    <property type="component" value="Unassembled WGS sequence"/>
</dbReference>
<name>A0A4R5V975_9RHOB</name>